<feature type="compositionally biased region" description="Low complexity" evidence="1">
    <location>
        <begin position="124"/>
        <end position="159"/>
    </location>
</feature>
<sequence length="371" mass="39886">MAVAAILTSSSRRRLLVLVAAVLVAHVVALHFFSRWQTDLSLLKPMVAPMYTRLLQPTAPPPPPESSAAPAAQPAPPTGRLHAVSSVPKHTTRTVAAPEPPAPESPPEPPPVAAAEPSPPAEPPVAAASSPAAPASEPAITPSPSVAASTTTASTTTAVVDSWPSDTRLRYKLGGRFRSGQLYGDARVLWQREEARYQVRVEVNVTFMATLVMTSQGEVGATLMPQVYEELRNGKPRGLRMGESEVVLANGTVVQRPAGVQDTASQFVELSHRFASGREKLEVGRAVSLWMARPGAIDLWTYDVVDSEVLRTDLGDIEALHLRPRPIANPRGNITAEMWFAPALQYLPVRILVRMGEEAAIDLLVEAIDQR</sequence>
<dbReference type="OrthoDB" id="8526020at2"/>
<dbReference type="InterPro" id="IPR021457">
    <property type="entry name" value="DUF3108"/>
</dbReference>
<comment type="caution">
    <text evidence="2">The sequence shown here is derived from an EMBL/GenBank/DDBJ whole genome shotgun (WGS) entry which is preliminary data.</text>
</comment>
<dbReference type="EMBL" id="SMLK01000002">
    <property type="protein sequence ID" value="TFZ03637.1"/>
    <property type="molecule type" value="Genomic_DNA"/>
</dbReference>
<evidence type="ECO:0000256" key="1">
    <source>
        <dbReference type="SAM" id="MobiDB-lite"/>
    </source>
</evidence>
<protein>
    <submittedName>
        <fullName evidence="2">DUF3108 domain-containing protein</fullName>
    </submittedName>
</protein>
<keyword evidence="3" id="KW-1185">Reference proteome</keyword>
<evidence type="ECO:0000313" key="3">
    <source>
        <dbReference type="Proteomes" id="UP000297839"/>
    </source>
</evidence>
<feature type="region of interest" description="Disordered" evidence="1">
    <location>
        <begin position="54"/>
        <end position="159"/>
    </location>
</feature>
<proteinExistence type="predicted"/>
<accession>A0A4Z0BWC5</accession>
<gene>
    <name evidence="2" type="ORF">EZ216_08205</name>
</gene>
<name>A0A4Z0BWC5_9BURK</name>
<dbReference type="Pfam" id="PF11306">
    <property type="entry name" value="DUF3108"/>
    <property type="match status" value="1"/>
</dbReference>
<evidence type="ECO:0000313" key="2">
    <source>
        <dbReference type="EMBL" id="TFZ03637.1"/>
    </source>
</evidence>
<dbReference type="Proteomes" id="UP000297839">
    <property type="component" value="Unassembled WGS sequence"/>
</dbReference>
<feature type="compositionally biased region" description="Pro residues" evidence="1">
    <location>
        <begin position="98"/>
        <end position="123"/>
    </location>
</feature>
<organism evidence="2 3">
    <name type="scientific">Ramlibacter humi</name>
    <dbReference type="NCBI Taxonomy" id="2530451"/>
    <lineage>
        <taxon>Bacteria</taxon>
        <taxon>Pseudomonadati</taxon>
        <taxon>Pseudomonadota</taxon>
        <taxon>Betaproteobacteria</taxon>
        <taxon>Burkholderiales</taxon>
        <taxon>Comamonadaceae</taxon>
        <taxon>Ramlibacter</taxon>
    </lineage>
</organism>
<reference evidence="2 3" key="1">
    <citation type="submission" date="2019-03" db="EMBL/GenBank/DDBJ databases">
        <title>Ramlibacter sp. 18x22-1, whole genome shotgun sequence.</title>
        <authorList>
            <person name="Zhang X."/>
            <person name="Feng G."/>
            <person name="Zhu H."/>
        </authorList>
    </citation>
    <scope>NUCLEOTIDE SEQUENCE [LARGE SCALE GENOMIC DNA]</scope>
    <source>
        <strain evidence="2 3">18x22-1</strain>
    </source>
</reference>
<dbReference type="RefSeq" id="WP_135249262.1">
    <property type="nucleotide sequence ID" value="NZ_SMLK01000002.1"/>
</dbReference>
<dbReference type="AlphaFoldDB" id="A0A4Z0BWC5"/>